<evidence type="ECO:0000313" key="2">
    <source>
        <dbReference type="EMBL" id="KCW81862.1"/>
    </source>
</evidence>
<organism evidence="2">
    <name type="scientific">Eucalyptus grandis</name>
    <name type="common">Flooded gum</name>
    <dbReference type="NCBI Taxonomy" id="71139"/>
    <lineage>
        <taxon>Eukaryota</taxon>
        <taxon>Viridiplantae</taxon>
        <taxon>Streptophyta</taxon>
        <taxon>Embryophyta</taxon>
        <taxon>Tracheophyta</taxon>
        <taxon>Spermatophyta</taxon>
        <taxon>Magnoliopsida</taxon>
        <taxon>eudicotyledons</taxon>
        <taxon>Gunneridae</taxon>
        <taxon>Pentapetalae</taxon>
        <taxon>rosids</taxon>
        <taxon>malvids</taxon>
        <taxon>Myrtales</taxon>
        <taxon>Myrtaceae</taxon>
        <taxon>Myrtoideae</taxon>
        <taxon>Eucalypteae</taxon>
        <taxon>Eucalyptus</taxon>
    </lineage>
</organism>
<dbReference type="Gramene" id="KCW81862">
    <property type="protein sequence ID" value="KCW81862"/>
    <property type="gene ID" value="EUGRSUZ_C03218"/>
</dbReference>
<gene>
    <name evidence="2" type="ORF">EUGRSUZ_C03218</name>
</gene>
<feature type="compositionally biased region" description="Basic and acidic residues" evidence="1">
    <location>
        <begin position="1"/>
        <end position="10"/>
    </location>
</feature>
<proteinExistence type="predicted"/>
<accession>A0A059CU07</accession>
<name>A0A059CU07_EUCGR</name>
<feature type="compositionally biased region" description="Low complexity" evidence="1">
    <location>
        <begin position="55"/>
        <end position="67"/>
    </location>
</feature>
<dbReference type="EMBL" id="KK198755">
    <property type="protein sequence ID" value="KCW81862.1"/>
    <property type="molecule type" value="Genomic_DNA"/>
</dbReference>
<dbReference type="InParanoid" id="A0A059CU07"/>
<reference evidence="2" key="1">
    <citation type="submission" date="2013-07" db="EMBL/GenBank/DDBJ databases">
        <title>The genome of Eucalyptus grandis.</title>
        <authorList>
            <person name="Schmutz J."/>
            <person name="Hayes R."/>
            <person name="Myburg A."/>
            <person name="Tuskan G."/>
            <person name="Grattapaglia D."/>
            <person name="Rokhsar D.S."/>
        </authorList>
    </citation>
    <scope>NUCLEOTIDE SEQUENCE</scope>
    <source>
        <tissue evidence="2">Leaf extractions</tissue>
    </source>
</reference>
<dbReference type="AlphaFoldDB" id="A0A059CU07"/>
<feature type="region of interest" description="Disordered" evidence="1">
    <location>
        <begin position="1"/>
        <end position="68"/>
    </location>
</feature>
<protein>
    <submittedName>
        <fullName evidence="2">Uncharacterized protein</fullName>
    </submittedName>
</protein>
<evidence type="ECO:0000256" key="1">
    <source>
        <dbReference type="SAM" id="MobiDB-lite"/>
    </source>
</evidence>
<sequence>MVQMEMDRIVATDQVTANRGRGGGARGSSSSGKCLGNESRGKGIASSLGEGMATSSGRGRGLSSRNGLEFRKRHGFKLRKEHGFQNGRGFRKEQDFEFRMR</sequence>